<dbReference type="GO" id="GO:0006865">
    <property type="term" value="P:amino acid transport"/>
    <property type="evidence" value="ECO:0007669"/>
    <property type="project" value="UniProtKB-KW"/>
</dbReference>
<evidence type="ECO:0000256" key="7">
    <source>
        <dbReference type="ARBA" id="ARBA00023136"/>
    </source>
</evidence>
<evidence type="ECO:0000256" key="1">
    <source>
        <dbReference type="ARBA" id="ARBA00004651"/>
    </source>
</evidence>
<dbReference type="AlphaFoldDB" id="A0A081C8H6"/>
<dbReference type="eggNOG" id="COG0765">
    <property type="taxonomic scope" value="Bacteria"/>
</dbReference>
<keyword evidence="7 8" id="KW-0472">Membrane</keyword>
<evidence type="ECO:0000256" key="3">
    <source>
        <dbReference type="ARBA" id="ARBA00022475"/>
    </source>
</evidence>
<keyword evidence="4 8" id="KW-0812">Transmembrane</keyword>
<comment type="similarity">
    <text evidence="8">Belongs to the binding-protein-dependent transport system permease family.</text>
</comment>
<sequence>MADLIVIFRFLGAGFLEVIRLVPVCVLLSLALGMLVGIIQFARIPGVYQLLSAYLIAMRGIPPLVFLLLLFFVGGFGSARIAALFGLSMYHAAYISEIIRGGIRALPKGQFEAADSLALRFHQKMLHIIIPQVWRSTLPAIVGQYIILVKDTALVSALGVMEILYNARQAMQVVYQPILIYFLVGFLFFIVCFSLERLSLFLEKRLT</sequence>
<dbReference type="InterPro" id="IPR000515">
    <property type="entry name" value="MetI-like"/>
</dbReference>
<evidence type="ECO:0000256" key="2">
    <source>
        <dbReference type="ARBA" id="ARBA00022448"/>
    </source>
</evidence>
<evidence type="ECO:0000313" key="10">
    <source>
        <dbReference type="EMBL" id="GAK60881.1"/>
    </source>
</evidence>
<dbReference type="PANTHER" id="PTHR30614:SF0">
    <property type="entry name" value="L-CYSTINE TRANSPORT SYSTEM PERMEASE PROTEIN TCYL"/>
    <property type="match status" value="1"/>
</dbReference>
<dbReference type="PROSITE" id="PS50928">
    <property type="entry name" value="ABC_TM1"/>
    <property type="match status" value="1"/>
</dbReference>
<dbReference type="NCBIfam" id="TIGR01726">
    <property type="entry name" value="HEQRo_perm_3TM"/>
    <property type="match status" value="1"/>
</dbReference>
<evidence type="ECO:0000256" key="4">
    <source>
        <dbReference type="ARBA" id="ARBA00022692"/>
    </source>
</evidence>
<evidence type="ECO:0000256" key="5">
    <source>
        <dbReference type="ARBA" id="ARBA00022970"/>
    </source>
</evidence>
<feature type="domain" description="ABC transmembrane type-1" evidence="9">
    <location>
        <begin position="15"/>
        <end position="192"/>
    </location>
</feature>
<dbReference type="PANTHER" id="PTHR30614">
    <property type="entry name" value="MEMBRANE COMPONENT OF AMINO ACID ABC TRANSPORTER"/>
    <property type="match status" value="1"/>
</dbReference>
<keyword evidence="3" id="KW-1003">Cell membrane</keyword>
<dbReference type="InterPro" id="IPR010065">
    <property type="entry name" value="AA_ABC_transptr_permease_3TM"/>
</dbReference>
<dbReference type="GO" id="GO:0043190">
    <property type="term" value="C:ATP-binding cassette (ABC) transporter complex"/>
    <property type="evidence" value="ECO:0007669"/>
    <property type="project" value="InterPro"/>
</dbReference>
<keyword evidence="2 8" id="KW-0813">Transport</keyword>
<keyword evidence="6 8" id="KW-1133">Transmembrane helix</keyword>
<feature type="transmembrane region" description="Helical" evidence="8">
    <location>
        <begin position="64"/>
        <end position="90"/>
    </location>
</feature>
<dbReference type="STRING" id="1499967.U27_00779"/>
<dbReference type="InterPro" id="IPR035906">
    <property type="entry name" value="MetI-like_sf"/>
</dbReference>
<gene>
    <name evidence="10" type="ORF">U27_00779</name>
</gene>
<dbReference type="Proteomes" id="UP000030661">
    <property type="component" value="Unassembled WGS sequence"/>
</dbReference>
<feature type="transmembrane region" description="Helical" evidence="8">
    <location>
        <begin position="145"/>
        <end position="167"/>
    </location>
</feature>
<dbReference type="GO" id="GO:0022857">
    <property type="term" value="F:transmembrane transporter activity"/>
    <property type="evidence" value="ECO:0007669"/>
    <property type="project" value="InterPro"/>
</dbReference>
<evidence type="ECO:0000256" key="8">
    <source>
        <dbReference type="RuleBase" id="RU363032"/>
    </source>
</evidence>
<comment type="subcellular location">
    <subcellularLocation>
        <location evidence="1 8">Cell membrane</location>
        <topology evidence="1 8">Multi-pass membrane protein</topology>
    </subcellularLocation>
</comment>
<dbReference type="CDD" id="cd06261">
    <property type="entry name" value="TM_PBP2"/>
    <property type="match status" value="1"/>
</dbReference>
<dbReference type="EMBL" id="DF820475">
    <property type="protein sequence ID" value="GAK60881.1"/>
    <property type="molecule type" value="Genomic_DNA"/>
</dbReference>
<feature type="transmembrane region" description="Helical" evidence="8">
    <location>
        <begin position="21"/>
        <end position="44"/>
    </location>
</feature>
<protein>
    <submittedName>
        <fullName evidence="10">Polar amino acid ABC transporter, inner membrane subunit</fullName>
    </submittedName>
</protein>
<name>A0A081C8H6_VECG1</name>
<dbReference type="InterPro" id="IPR043429">
    <property type="entry name" value="ArtM/GltK/GlnP/TcyL/YhdX-like"/>
</dbReference>
<feature type="transmembrane region" description="Helical" evidence="8">
    <location>
        <begin position="173"/>
        <end position="195"/>
    </location>
</feature>
<evidence type="ECO:0000256" key="6">
    <source>
        <dbReference type="ARBA" id="ARBA00022989"/>
    </source>
</evidence>
<reference evidence="10" key="1">
    <citation type="journal article" date="2015" name="PeerJ">
        <title>First genomic representation of candidate bacterial phylum KSB3 points to enhanced environmental sensing as a trigger of wastewater bulking.</title>
        <authorList>
            <person name="Sekiguchi Y."/>
            <person name="Ohashi A."/>
            <person name="Parks D.H."/>
            <person name="Yamauchi T."/>
            <person name="Tyson G.W."/>
            <person name="Hugenholtz P."/>
        </authorList>
    </citation>
    <scope>NUCLEOTIDE SEQUENCE [LARGE SCALE GENOMIC DNA]</scope>
</reference>
<keyword evidence="5" id="KW-0029">Amino-acid transport</keyword>
<keyword evidence="11" id="KW-1185">Reference proteome</keyword>
<dbReference type="HOGENOM" id="CLU_019602_1_1_0"/>
<accession>A0A081C8H6</accession>
<dbReference type="Pfam" id="PF00528">
    <property type="entry name" value="BPD_transp_1"/>
    <property type="match status" value="1"/>
</dbReference>
<evidence type="ECO:0000259" key="9">
    <source>
        <dbReference type="PROSITE" id="PS50928"/>
    </source>
</evidence>
<organism evidence="10">
    <name type="scientific">Vecturithrix granuli</name>
    <dbReference type="NCBI Taxonomy" id="1499967"/>
    <lineage>
        <taxon>Bacteria</taxon>
        <taxon>Candidatus Moduliflexota</taxon>
        <taxon>Candidatus Vecturitrichia</taxon>
        <taxon>Candidatus Vecturitrichales</taxon>
        <taxon>Candidatus Vecturitrichaceae</taxon>
        <taxon>Candidatus Vecturithrix</taxon>
    </lineage>
</organism>
<proteinExistence type="inferred from homology"/>
<dbReference type="SUPFAM" id="SSF161098">
    <property type="entry name" value="MetI-like"/>
    <property type="match status" value="1"/>
</dbReference>
<evidence type="ECO:0000313" key="11">
    <source>
        <dbReference type="Proteomes" id="UP000030661"/>
    </source>
</evidence>
<dbReference type="Gene3D" id="1.10.3720.10">
    <property type="entry name" value="MetI-like"/>
    <property type="match status" value="1"/>
</dbReference>